<sequence>MEIKFFTIKGEKWFFEKTPACEIPDYQCEAVFKKLEEHIRSVNFHYERNGSDELIQRNFRIFSDITSILVSVGLYINPIEHLEGNTDE</sequence>
<dbReference type="AlphaFoldDB" id="A0A1S2L792"/>
<accession>A0A1S2L792</accession>
<evidence type="ECO:0000313" key="1">
    <source>
        <dbReference type="EMBL" id="OIJ07637.1"/>
    </source>
</evidence>
<keyword evidence="2" id="KW-1185">Reference proteome</keyword>
<name>A0A1S2L792_9BACI</name>
<comment type="caution">
    <text evidence="1">The sequence shown here is derived from an EMBL/GenBank/DDBJ whole genome shotgun (WGS) entry which is preliminary data.</text>
</comment>
<reference evidence="1 2" key="1">
    <citation type="submission" date="2016-10" db="EMBL/GenBank/DDBJ databases">
        <title>Draft genome sequences of four alkaliphilic bacteria belonging to the Anaerobacillus genus.</title>
        <authorList>
            <person name="Bassil N.M."/>
            <person name="Lloyd J.R."/>
        </authorList>
    </citation>
    <scope>NUCLEOTIDE SEQUENCE [LARGE SCALE GENOMIC DNA]</scope>
    <source>
        <strain evidence="1 2">DSM 15340</strain>
    </source>
</reference>
<proteinExistence type="predicted"/>
<protein>
    <submittedName>
        <fullName evidence="1">Uncharacterized protein</fullName>
    </submittedName>
</protein>
<dbReference type="Proteomes" id="UP000180098">
    <property type="component" value="Unassembled WGS sequence"/>
</dbReference>
<organism evidence="1 2">
    <name type="scientific">Anaerobacillus arseniciselenatis</name>
    <dbReference type="NCBI Taxonomy" id="85682"/>
    <lineage>
        <taxon>Bacteria</taxon>
        <taxon>Bacillati</taxon>
        <taxon>Bacillota</taxon>
        <taxon>Bacilli</taxon>
        <taxon>Bacillales</taxon>
        <taxon>Bacillaceae</taxon>
        <taxon>Anaerobacillus</taxon>
    </lineage>
</organism>
<dbReference type="RefSeq" id="WP_071314825.1">
    <property type="nucleotide sequence ID" value="NZ_MLQQ01000058.1"/>
</dbReference>
<dbReference type="EMBL" id="MLQQ01000058">
    <property type="protein sequence ID" value="OIJ07637.1"/>
    <property type="molecule type" value="Genomic_DNA"/>
</dbReference>
<evidence type="ECO:0000313" key="2">
    <source>
        <dbReference type="Proteomes" id="UP000180098"/>
    </source>
</evidence>
<gene>
    <name evidence="1" type="ORF">BKP35_18295</name>
</gene>